<evidence type="ECO:0000256" key="1">
    <source>
        <dbReference type="SAM" id="MobiDB-lite"/>
    </source>
</evidence>
<dbReference type="Proteomes" id="UP000218238">
    <property type="component" value="Unassembled WGS sequence"/>
</dbReference>
<dbReference type="EMBL" id="NTFS01000130">
    <property type="protein sequence ID" value="PAX53800.1"/>
    <property type="molecule type" value="Genomic_DNA"/>
</dbReference>
<reference evidence="2 3" key="1">
    <citation type="submission" date="2017-08" db="EMBL/GenBank/DDBJ databases">
        <title>Draft genome sequence of filamentous cyanobacterium Calothrix elsteri CCALA 953.</title>
        <authorList>
            <person name="Gagunashvili A.N."/>
            <person name="Elster J."/>
            <person name="Andresson O.S."/>
        </authorList>
    </citation>
    <scope>NUCLEOTIDE SEQUENCE [LARGE SCALE GENOMIC DNA]</scope>
    <source>
        <strain evidence="2 3">CCALA 953</strain>
    </source>
</reference>
<keyword evidence="3" id="KW-1185">Reference proteome</keyword>
<gene>
    <name evidence="2" type="ORF">CK510_13330</name>
</gene>
<proteinExistence type="predicted"/>
<accession>A0A2A2TIN4</accession>
<dbReference type="AlphaFoldDB" id="A0A2A2TIN4"/>
<feature type="region of interest" description="Disordered" evidence="1">
    <location>
        <begin position="100"/>
        <end position="119"/>
    </location>
</feature>
<evidence type="ECO:0000313" key="3">
    <source>
        <dbReference type="Proteomes" id="UP000218238"/>
    </source>
</evidence>
<sequence length="119" mass="13260">MQIQIRTDHNIEGHEALADWVSSVIKDALSRVSDRITSVDVHLSNQNSDHHEDGNDSMRCMIEARLEGHQPLAVTDQSATLNQSVDGAVEKLTHLIDHTLGRLEHQANHRTDPPLSRSS</sequence>
<dbReference type="Pfam" id="PF02482">
    <property type="entry name" value="Ribosomal_S30AE"/>
    <property type="match status" value="1"/>
</dbReference>
<dbReference type="SUPFAM" id="SSF69754">
    <property type="entry name" value="Ribosome binding protein Y (YfiA homologue)"/>
    <property type="match status" value="1"/>
</dbReference>
<dbReference type="InterPro" id="IPR036567">
    <property type="entry name" value="RHF-like"/>
</dbReference>
<protein>
    <submittedName>
        <fullName evidence="2">Ribosomal subunit interface protein</fullName>
    </submittedName>
</protein>
<dbReference type="Gene3D" id="3.30.160.100">
    <property type="entry name" value="Ribosome hibernation promotion factor-like"/>
    <property type="match status" value="1"/>
</dbReference>
<feature type="compositionally biased region" description="Basic and acidic residues" evidence="1">
    <location>
        <begin position="100"/>
        <end position="112"/>
    </location>
</feature>
<dbReference type="RefSeq" id="WP_095722167.1">
    <property type="nucleotide sequence ID" value="NZ_NTFS01000130.1"/>
</dbReference>
<dbReference type="OrthoDB" id="121633at2"/>
<evidence type="ECO:0000313" key="2">
    <source>
        <dbReference type="EMBL" id="PAX53800.1"/>
    </source>
</evidence>
<comment type="caution">
    <text evidence="2">The sequence shown here is derived from an EMBL/GenBank/DDBJ whole genome shotgun (WGS) entry which is preliminary data.</text>
</comment>
<organism evidence="2 3">
    <name type="scientific">Brunnivagina elsteri CCALA 953</name>
    <dbReference type="NCBI Taxonomy" id="987040"/>
    <lineage>
        <taxon>Bacteria</taxon>
        <taxon>Bacillati</taxon>
        <taxon>Cyanobacteriota</taxon>
        <taxon>Cyanophyceae</taxon>
        <taxon>Nostocales</taxon>
        <taxon>Calotrichaceae</taxon>
        <taxon>Brunnivagina</taxon>
    </lineage>
</organism>
<name>A0A2A2TIN4_9CYAN</name>
<dbReference type="InterPro" id="IPR003489">
    <property type="entry name" value="RHF/RaiA"/>
</dbReference>